<feature type="region of interest" description="Disordered" evidence="1">
    <location>
        <begin position="326"/>
        <end position="352"/>
    </location>
</feature>
<dbReference type="OMA" id="HEFGKHD"/>
<accession>A0A8C4PXG6</accession>
<evidence type="ECO:0000256" key="1">
    <source>
        <dbReference type="SAM" id="MobiDB-lite"/>
    </source>
</evidence>
<feature type="transmembrane region" description="Helical" evidence="2">
    <location>
        <begin position="175"/>
        <end position="197"/>
    </location>
</feature>
<feature type="transmembrane region" description="Helical" evidence="2">
    <location>
        <begin position="243"/>
        <end position="262"/>
    </location>
</feature>
<sequence>MNIKGLFQDFNPSKFVVYACLLLFSLLLALRLDKLILCSPWAVFTPLWLWKAVVLAGAGGGVAAWLRNPQCRTEGEAFVDFKAMLIAVGLHLLLLMFEILVCDRISGGRYAWLLVFMPLFFVSPLAVAACIWGFRHDRSLELETLCSVNILQFIFIALRLDNVISWPWMVVCVPLWILMAFLALVVLYYVVWSLLFLRSLDMLAEQRRTHVTMAVTWVAVVVPLLAFQVLLMQKLDGHSEMSYVHIFVPLWLSLITLMVTTVGQKGGNHWWFGVRKDFCQFVLEMLPLLREYGNIAYEPQPRTQSLEPEESPVHEAHKMPSVFSKKAGAGVVSQSPGRYLSPPPKLVLDVPD</sequence>
<feature type="transmembrane region" description="Helical" evidence="2">
    <location>
        <begin position="48"/>
        <end position="66"/>
    </location>
</feature>
<dbReference type="GeneTree" id="ENSGT00940000158388"/>
<dbReference type="AlphaFoldDB" id="A0A8C4PXG6"/>
<dbReference type="PANTHER" id="PTHR13568:SF6">
    <property type="entry name" value="TRANSMEMBRANE PROTEIN 185A"/>
    <property type="match status" value="1"/>
</dbReference>
<evidence type="ECO:0000313" key="4">
    <source>
        <dbReference type="Proteomes" id="UP000694388"/>
    </source>
</evidence>
<protein>
    <submittedName>
        <fullName evidence="3">Transmembrane protein 185</fullName>
    </submittedName>
</protein>
<reference evidence="3" key="1">
    <citation type="submission" date="2025-08" db="UniProtKB">
        <authorList>
            <consortium name="Ensembl"/>
        </authorList>
    </citation>
    <scope>IDENTIFICATION</scope>
</reference>
<dbReference type="Proteomes" id="UP000694388">
    <property type="component" value="Unplaced"/>
</dbReference>
<feature type="transmembrane region" description="Helical" evidence="2">
    <location>
        <begin position="78"/>
        <end position="97"/>
    </location>
</feature>
<keyword evidence="2" id="KW-0812">Transmembrane</keyword>
<keyword evidence="2" id="KW-1133">Transmembrane helix</keyword>
<dbReference type="InterPro" id="IPR019396">
    <property type="entry name" value="TM_Fragile-X-F-assoc"/>
</dbReference>
<keyword evidence="2" id="KW-0472">Membrane</keyword>
<feature type="transmembrane region" description="Helical" evidence="2">
    <location>
        <begin position="209"/>
        <end position="231"/>
    </location>
</feature>
<feature type="transmembrane region" description="Helical" evidence="2">
    <location>
        <begin position="109"/>
        <end position="134"/>
    </location>
</feature>
<dbReference type="PANTHER" id="PTHR13568">
    <property type="entry name" value="FAM11A, B PROTEIN"/>
    <property type="match status" value="1"/>
</dbReference>
<name>A0A8C4PXG6_EPTBU</name>
<proteinExistence type="predicted"/>
<dbReference type="Ensembl" id="ENSEBUT00000003992.1">
    <property type="protein sequence ID" value="ENSEBUP00000003613.1"/>
    <property type="gene ID" value="ENSEBUG00000002599.1"/>
</dbReference>
<keyword evidence="4" id="KW-1185">Reference proteome</keyword>
<reference evidence="3" key="2">
    <citation type="submission" date="2025-09" db="UniProtKB">
        <authorList>
            <consortium name="Ensembl"/>
        </authorList>
    </citation>
    <scope>IDENTIFICATION</scope>
</reference>
<dbReference type="Pfam" id="PF10269">
    <property type="entry name" value="Tmemb_185A"/>
    <property type="match status" value="1"/>
</dbReference>
<evidence type="ECO:0000313" key="3">
    <source>
        <dbReference type="Ensembl" id="ENSEBUP00000003613.1"/>
    </source>
</evidence>
<evidence type="ECO:0000256" key="2">
    <source>
        <dbReference type="SAM" id="Phobius"/>
    </source>
</evidence>
<organism evidence="3 4">
    <name type="scientific">Eptatretus burgeri</name>
    <name type="common">Inshore hagfish</name>
    <dbReference type="NCBI Taxonomy" id="7764"/>
    <lineage>
        <taxon>Eukaryota</taxon>
        <taxon>Metazoa</taxon>
        <taxon>Chordata</taxon>
        <taxon>Craniata</taxon>
        <taxon>Vertebrata</taxon>
        <taxon>Cyclostomata</taxon>
        <taxon>Myxini</taxon>
        <taxon>Myxiniformes</taxon>
        <taxon>Myxinidae</taxon>
        <taxon>Eptatretinae</taxon>
        <taxon>Eptatretus</taxon>
    </lineage>
</organism>